<evidence type="ECO:0000313" key="3">
    <source>
        <dbReference type="Proteomes" id="UP000314294"/>
    </source>
</evidence>
<feature type="region of interest" description="Disordered" evidence="1">
    <location>
        <begin position="1"/>
        <end position="37"/>
    </location>
</feature>
<gene>
    <name evidence="2" type="ORF">EYF80_046830</name>
</gene>
<evidence type="ECO:0000256" key="1">
    <source>
        <dbReference type="SAM" id="MobiDB-lite"/>
    </source>
</evidence>
<reference evidence="2 3" key="1">
    <citation type="submission" date="2019-03" db="EMBL/GenBank/DDBJ databases">
        <title>First draft genome of Liparis tanakae, snailfish: a comprehensive survey of snailfish specific genes.</title>
        <authorList>
            <person name="Kim W."/>
            <person name="Song I."/>
            <person name="Jeong J.-H."/>
            <person name="Kim D."/>
            <person name="Kim S."/>
            <person name="Ryu S."/>
            <person name="Song J.Y."/>
            <person name="Lee S.K."/>
        </authorList>
    </citation>
    <scope>NUCLEOTIDE SEQUENCE [LARGE SCALE GENOMIC DNA]</scope>
    <source>
        <tissue evidence="2">Muscle</tissue>
    </source>
</reference>
<dbReference type="EMBL" id="SRLO01000999">
    <property type="protein sequence ID" value="TNN42976.1"/>
    <property type="molecule type" value="Genomic_DNA"/>
</dbReference>
<sequence>MSTSQPAARRTTKRRERDVKELSEPTLSPLGGRSLTKGTRVLTCVGRRTKLRPLPVGPELVGQEV</sequence>
<comment type="caution">
    <text evidence="2">The sequence shown here is derived from an EMBL/GenBank/DDBJ whole genome shotgun (WGS) entry which is preliminary data.</text>
</comment>
<evidence type="ECO:0000313" key="2">
    <source>
        <dbReference type="EMBL" id="TNN42976.1"/>
    </source>
</evidence>
<proteinExistence type="predicted"/>
<dbReference type="AlphaFoldDB" id="A0A4Z2FP14"/>
<dbReference type="Proteomes" id="UP000314294">
    <property type="component" value="Unassembled WGS sequence"/>
</dbReference>
<keyword evidence="3" id="KW-1185">Reference proteome</keyword>
<protein>
    <submittedName>
        <fullName evidence="2">Uncharacterized protein</fullName>
    </submittedName>
</protein>
<accession>A0A4Z2FP14</accession>
<organism evidence="2 3">
    <name type="scientific">Liparis tanakae</name>
    <name type="common">Tanaka's snailfish</name>
    <dbReference type="NCBI Taxonomy" id="230148"/>
    <lineage>
        <taxon>Eukaryota</taxon>
        <taxon>Metazoa</taxon>
        <taxon>Chordata</taxon>
        <taxon>Craniata</taxon>
        <taxon>Vertebrata</taxon>
        <taxon>Euteleostomi</taxon>
        <taxon>Actinopterygii</taxon>
        <taxon>Neopterygii</taxon>
        <taxon>Teleostei</taxon>
        <taxon>Neoteleostei</taxon>
        <taxon>Acanthomorphata</taxon>
        <taxon>Eupercaria</taxon>
        <taxon>Perciformes</taxon>
        <taxon>Cottioidei</taxon>
        <taxon>Cottales</taxon>
        <taxon>Liparidae</taxon>
        <taxon>Liparis</taxon>
    </lineage>
</organism>
<name>A0A4Z2FP14_9TELE</name>